<protein>
    <submittedName>
        <fullName evidence="3">EGF-like domain-containing protein</fullName>
    </submittedName>
</protein>
<accession>A0A914Z578</accession>
<dbReference type="InterPro" id="IPR000742">
    <property type="entry name" value="EGF"/>
</dbReference>
<dbReference type="Proteomes" id="UP000887577">
    <property type="component" value="Unplaced"/>
</dbReference>
<proteinExistence type="predicted"/>
<sequence length="101" mass="10390">MAVDEVTVAFATPPALAILPESSAIPTSIPLNASTKVNPEIVCKNNGTFVVTGPNSFICNCPENTVGVDCGNLLTCETNSCGVNATCTIFNHKKVCTCPSG</sequence>
<keyword evidence="2" id="KW-1185">Reference proteome</keyword>
<dbReference type="Gene3D" id="2.10.25.10">
    <property type="entry name" value="Laminin"/>
    <property type="match status" value="1"/>
</dbReference>
<dbReference type="PROSITE" id="PS00022">
    <property type="entry name" value="EGF_1"/>
    <property type="match status" value="1"/>
</dbReference>
<dbReference type="WBParaSite" id="PSU_v2.g5407.t1">
    <property type="protein sequence ID" value="PSU_v2.g5407.t1"/>
    <property type="gene ID" value="PSU_v2.g5407"/>
</dbReference>
<evidence type="ECO:0000259" key="1">
    <source>
        <dbReference type="PROSITE" id="PS00022"/>
    </source>
</evidence>
<name>A0A914Z578_9BILA</name>
<organism evidence="2 3">
    <name type="scientific">Panagrolaimus superbus</name>
    <dbReference type="NCBI Taxonomy" id="310955"/>
    <lineage>
        <taxon>Eukaryota</taxon>
        <taxon>Metazoa</taxon>
        <taxon>Ecdysozoa</taxon>
        <taxon>Nematoda</taxon>
        <taxon>Chromadorea</taxon>
        <taxon>Rhabditida</taxon>
        <taxon>Tylenchina</taxon>
        <taxon>Panagrolaimomorpha</taxon>
        <taxon>Panagrolaimoidea</taxon>
        <taxon>Panagrolaimidae</taxon>
        <taxon>Panagrolaimus</taxon>
    </lineage>
</organism>
<feature type="domain" description="EGF-like" evidence="1">
    <location>
        <begin position="59"/>
        <end position="70"/>
    </location>
</feature>
<reference evidence="3" key="1">
    <citation type="submission" date="2022-11" db="UniProtKB">
        <authorList>
            <consortium name="WormBaseParasite"/>
        </authorList>
    </citation>
    <scope>IDENTIFICATION</scope>
</reference>
<evidence type="ECO:0000313" key="2">
    <source>
        <dbReference type="Proteomes" id="UP000887577"/>
    </source>
</evidence>
<dbReference type="AlphaFoldDB" id="A0A914Z578"/>
<evidence type="ECO:0000313" key="3">
    <source>
        <dbReference type="WBParaSite" id="PSU_v2.g5407.t1"/>
    </source>
</evidence>